<dbReference type="NCBIfam" id="TIGR01517">
    <property type="entry name" value="ATPase-IIB_Ca"/>
    <property type="match status" value="1"/>
</dbReference>
<dbReference type="GO" id="GO:0046872">
    <property type="term" value="F:metal ion binding"/>
    <property type="evidence" value="ECO:0007669"/>
    <property type="project" value="UniProtKB-KW"/>
</dbReference>
<dbReference type="SUPFAM" id="SSF81653">
    <property type="entry name" value="Calcium ATPase, transduction domain A"/>
    <property type="match status" value="1"/>
</dbReference>
<keyword evidence="2 12" id="KW-0813">Transport</keyword>
<evidence type="ECO:0000313" key="15">
    <source>
        <dbReference type="EMBL" id="KAJ3125088.1"/>
    </source>
</evidence>
<evidence type="ECO:0000256" key="10">
    <source>
        <dbReference type="ARBA" id="ARBA00023065"/>
    </source>
</evidence>
<accession>A0AAD5T4U6</accession>
<keyword evidence="10 12" id="KW-0406">Ion transport</keyword>
<dbReference type="InterPro" id="IPR001757">
    <property type="entry name" value="P_typ_ATPase"/>
</dbReference>
<feature type="transmembrane region" description="Helical" evidence="12">
    <location>
        <begin position="275"/>
        <end position="296"/>
    </location>
</feature>
<keyword evidence="4" id="KW-0479">Metal-binding</keyword>
<evidence type="ECO:0000259" key="14">
    <source>
        <dbReference type="Pfam" id="PF00689"/>
    </source>
</evidence>
<dbReference type="Pfam" id="PF00122">
    <property type="entry name" value="E1-E2_ATPase"/>
    <property type="match status" value="1"/>
</dbReference>
<keyword evidence="12" id="KW-0106">Calcium</keyword>
<reference evidence="15" key="1">
    <citation type="submission" date="2020-05" db="EMBL/GenBank/DDBJ databases">
        <title>Phylogenomic resolution of chytrid fungi.</title>
        <authorList>
            <person name="Stajich J.E."/>
            <person name="Amses K."/>
            <person name="Simmons R."/>
            <person name="Seto K."/>
            <person name="Myers J."/>
            <person name="Bonds A."/>
            <person name="Quandt C.A."/>
            <person name="Barry K."/>
            <person name="Liu P."/>
            <person name="Grigoriev I."/>
            <person name="Longcore J.E."/>
            <person name="James T.Y."/>
        </authorList>
    </citation>
    <scope>NUCLEOTIDE SEQUENCE</scope>
    <source>
        <strain evidence="15">JEL0513</strain>
    </source>
</reference>
<dbReference type="InterPro" id="IPR018303">
    <property type="entry name" value="ATPase_P-typ_P_site"/>
</dbReference>
<dbReference type="GO" id="GO:0005524">
    <property type="term" value="F:ATP binding"/>
    <property type="evidence" value="ECO:0007669"/>
    <property type="project" value="UniProtKB-KW"/>
</dbReference>
<gene>
    <name evidence="15" type="ORF">HK100_010997</name>
</gene>
<dbReference type="EC" id="7.2.2.10" evidence="12"/>
<evidence type="ECO:0000256" key="4">
    <source>
        <dbReference type="ARBA" id="ARBA00022723"/>
    </source>
</evidence>
<keyword evidence="12" id="KW-0109">Calcium transport</keyword>
<comment type="subcellular location">
    <subcellularLocation>
        <location evidence="1">Endomembrane system</location>
        <topology evidence="1">Multi-pass membrane protein</topology>
    </subcellularLocation>
    <subcellularLocation>
        <location evidence="12">Membrane</location>
        <topology evidence="12">Multi-pass membrane protein</topology>
    </subcellularLocation>
</comment>
<keyword evidence="5 12" id="KW-0547">Nucleotide-binding</keyword>
<feature type="transmembrane region" description="Helical" evidence="12">
    <location>
        <begin position="308"/>
        <end position="341"/>
    </location>
</feature>
<dbReference type="InterPro" id="IPR036412">
    <property type="entry name" value="HAD-like_sf"/>
</dbReference>
<dbReference type="InterPro" id="IPR023214">
    <property type="entry name" value="HAD_sf"/>
</dbReference>
<keyword evidence="11 12" id="KW-0472">Membrane</keyword>
<comment type="catalytic activity">
    <reaction evidence="12">
        <text>Ca(2+)(in) + ATP + H2O = Ca(2+)(out) + ADP + phosphate + H(+)</text>
        <dbReference type="Rhea" id="RHEA:18105"/>
        <dbReference type="ChEBI" id="CHEBI:15377"/>
        <dbReference type="ChEBI" id="CHEBI:15378"/>
        <dbReference type="ChEBI" id="CHEBI:29108"/>
        <dbReference type="ChEBI" id="CHEBI:30616"/>
        <dbReference type="ChEBI" id="CHEBI:43474"/>
        <dbReference type="ChEBI" id="CHEBI:456216"/>
        <dbReference type="EC" id="7.2.2.10"/>
    </reaction>
</comment>
<dbReference type="InterPro" id="IPR008250">
    <property type="entry name" value="ATPase_P-typ_transduc_dom_A_sf"/>
</dbReference>
<keyword evidence="8" id="KW-1278">Translocase</keyword>
<dbReference type="PANTHER" id="PTHR24093:SF369">
    <property type="entry name" value="CALCIUM-TRANSPORTING ATPASE"/>
    <property type="match status" value="1"/>
</dbReference>
<feature type="transmembrane region" description="Helical" evidence="12">
    <location>
        <begin position="777"/>
        <end position="798"/>
    </location>
</feature>
<feature type="transmembrane region" description="Helical" evidence="12">
    <location>
        <begin position="958"/>
        <end position="979"/>
    </location>
</feature>
<evidence type="ECO:0000313" key="16">
    <source>
        <dbReference type="Proteomes" id="UP001211907"/>
    </source>
</evidence>
<dbReference type="GO" id="GO:0012505">
    <property type="term" value="C:endomembrane system"/>
    <property type="evidence" value="ECO:0007669"/>
    <property type="project" value="UniProtKB-SubCell"/>
</dbReference>
<dbReference type="SFLD" id="SFLDS00003">
    <property type="entry name" value="Haloacid_Dehalogenase"/>
    <property type="match status" value="1"/>
</dbReference>
<dbReference type="GO" id="GO:0005886">
    <property type="term" value="C:plasma membrane"/>
    <property type="evidence" value="ECO:0007669"/>
    <property type="project" value="TreeGrafter"/>
</dbReference>
<keyword evidence="6 12" id="KW-0067">ATP-binding</keyword>
<evidence type="ECO:0000259" key="13">
    <source>
        <dbReference type="Pfam" id="PF00122"/>
    </source>
</evidence>
<dbReference type="Gene3D" id="1.20.1110.10">
    <property type="entry name" value="Calcium-transporting ATPase, transmembrane domain"/>
    <property type="match status" value="1"/>
</dbReference>
<dbReference type="Gene3D" id="2.70.150.10">
    <property type="entry name" value="Calcium-transporting ATPase, cytoplasmic transduction domain A"/>
    <property type="match status" value="1"/>
</dbReference>
<feature type="transmembrane region" description="Helical" evidence="12">
    <location>
        <begin position="89"/>
        <end position="110"/>
    </location>
</feature>
<keyword evidence="9 12" id="KW-1133">Transmembrane helix</keyword>
<dbReference type="EMBL" id="JADGJH010000631">
    <property type="protein sequence ID" value="KAJ3125088.1"/>
    <property type="molecule type" value="Genomic_DNA"/>
</dbReference>
<evidence type="ECO:0000256" key="5">
    <source>
        <dbReference type="ARBA" id="ARBA00022741"/>
    </source>
</evidence>
<dbReference type="InterPro" id="IPR059000">
    <property type="entry name" value="ATPase_P-type_domA"/>
</dbReference>
<organism evidence="15 16">
    <name type="scientific">Physocladia obscura</name>
    <dbReference type="NCBI Taxonomy" id="109957"/>
    <lineage>
        <taxon>Eukaryota</taxon>
        <taxon>Fungi</taxon>
        <taxon>Fungi incertae sedis</taxon>
        <taxon>Chytridiomycota</taxon>
        <taxon>Chytridiomycota incertae sedis</taxon>
        <taxon>Chytridiomycetes</taxon>
        <taxon>Chytridiales</taxon>
        <taxon>Chytriomycetaceae</taxon>
        <taxon>Physocladia</taxon>
    </lineage>
</organism>
<dbReference type="InterPro" id="IPR044492">
    <property type="entry name" value="P_typ_ATPase_HD_dom"/>
</dbReference>
<name>A0AAD5T4U6_9FUNG</name>
<evidence type="ECO:0000256" key="6">
    <source>
        <dbReference type="ARBA" id="ARBA00022840"/>
    </source>
</evidence>
<dbReference type="InterPro" id="IPR023298">
    <property type="entry name" value="ATPase_P-typ_TM_dom_sf"/>
</dbReference>
<evidence type="ECO:0000256" key="7">
    <source>
        <dbReference type="ARBA" id="ARBA00022842"/>
    </source>
</evidence>
<dbReference type="InterPro" id="IPR023299">
    <property type="entry name" value="ATPase_P-typ_cyto_dom_N"/>
</dbReference>
<comment type="caution">
    <text evidence="12">Lacks conserved residue(s) required for the propagation of feature annotation.</text>
</comment>
<feature type="transmembrane region" description="Helical" evidence="12">
    <location>
        <begin position="886"/>
        <end position="906"/>
    </location>
</feature>
<feature type="domain" description="P-type ATPase A" evidence="13">
    <location>
        <begin position="131"/>
        <end position="246"/>
    </location>
</feature>
<dbReference type="InterPro" id="IPR006408">
    <property type="entry name" value="P-type_ATPase_IIB"/>
</dbReference>
<dbReference type="SUPFAM" id="SSF81660">
    <property type="entry name" value="Metal cation-transporting ATPase, ATP-binding domain N"/>
    <property type="match status" value="1"/>
</dbReference>
<dbReference type="GO" id="GO:0016887">
    <property type="term" value="F:ATP hydrolysis activity"/>
    <property type="evidence" value="ECO:0007669"/>
    <property type="project" value="InterPro"/>
</dbReference>
<dbReference type="PROSITE" id="PS00154">
    <property type="entry name" value="ATPASE_E1_E2"/>
    <property type="match status" value="1"/>
</dbReference>
<evidence type="ECO:0000256" key="2">
    <source>
        <dbReference type="ARBA" id="ARBA00022448"/>
    </source>
</evidence>
<proteinExistence type="inferred from homology"/>
<sequence>MWVVELSACSSVADQAEQAVALRDASLIPPVESLFFVPDVNEVAVRKTKTFLQFAWNAVTDDTLVLLSIAAVVDLAVGIYKAVSGSEKLAWVEGVAILIAVGVITLVTAINDVRKQAQFISLSSAQDDQQKVSLVDQHGTITRIPVASVKVGNFVLVEAGDVVAADGVLVEAFNVAADEAALTGESEPVKKSAWKKENADSNPDEIVASTPDDFFLMAGSRVVDGSGKMLVLCVGCRSTQGKLMTKLREADEEEEQTPLQEKLEHIAKQMAKGGMVIAICFVILLFIVYCSVKAYSGKNPSSIVNDCINIIITGITIVVIAVPEGLPVSVTVSLGFTTLLMLKDNNLVRHLAACETMGSATTVCCDKTGTLTENRMTVVNVFFGGKEIISQTKNTSEIPSGSTRLAACFRLLLQSLNVNSIAYRTPVTSDLNPQSQQRYIGSVSEGSLLDWTEKMGSQYSTDREAAVVVDRIPFSSLRKRMMTVVSIDADVVKDAVGEVDAPQGVVFVKGAPEIVLKHCIQYVNEHGEVAELTNDIRTQIQNHVHECNSNGLRTIAASVRILPLSIIRVKENHGDTSAHLQTLEMSSIFFAVFGIQDPLRADVPSAVATCERAGVTVRIVTGDAVETAVNIALQSGILNKQRGFSCGIKGELEQEYRQDVVLTGHEFRSMSEEAMTLVLPHLKVLARSSPDDKQLLVKQLQSLGEVVAVTGDGTNDSLALRSSDVGFSMGISGTQVAKESSDVILLDDNFATLVKAIVWGRGVYDSIRKFLQFQMTVNVTAVFITIVTSFMAVCGVGSSGDKDPQGVLNVVQLLWINLVQDTFAALALATDRPGDEVLDRTPARREDSLFNRDMWKLIGTQSVYQIVVTLILYLKGDTWFGLGEDAALLSCIVFNAFMWCNFFNLVNSRVIDRGLNVFKGMLQNKAFIFIITLQIVVQILIVQFGGAAFKIAPLNAEQWGICLLIGVISLVFGQMMRLLPF</sequence>
<dbReference type="SFLD" id="SFLDF00027">
    <property type="entry name" value="p-type_atpase"/>
    <property type="match status" value="1"/>
</dbReference>
<dbReference type="Pfam" id="PF00689">
    <property type="entry name" value="Cation_ATPase_C"/>
    <property type="match status" value="1"/>
</dbReference>
<keyword evidence="3 12" id="KW-0812">Transmembrane</keyword>
<keyword evidence="16" id="KW-1185">Reference proteome</keyword>
<dbReference type="Proteomes" id="UP001211907">
    <property type="component" value="Unassembled WGS sequence"/>
</dbReference>
<dbReference type="SFLD" id="SFLDG00002">
    <property type="entry name" value="C1.7:_P-type_atpase_like"/>
    <property type="match status" value="1"/>
</dbReference>
<dbReference type="GO" id="GO:0005388">
    <property type="term" value="F:P-type calcium transporter activity"/>
    <property type="evidence" value="ECO:0007669"/>
    <property type="project" value="UniProtKB-EC"/>
</dbReference>
<evidence type="ECO:0000256" key="11">
    <source>
        <dbReference type="ARBA" id="ARBA00023136"/>
    </source>
</evidence>
<evidence type="ECO:0000256" key="9">
    <source>
        <dbReference type="ARBA" id="ARBA00022989"/>
    </source>
</evidence>
<dbReference type="GO" id="GO:0006874">
    <property type="term" value="P:intracellular calcium ion homeostasis"/>
    <property type="evidence" value="ECO:0007669"/>
    <property type="project" value="TreeGrafter"/>
</dbReference>
<dbReference type="Pfam" id="PF13246">
    <property type="entry name" value="Cation_ATPase"/>
    <property type="match status" value="1"/>
</dbReference>
<feature type="transmembrane region" description="Helical" evidence="12">
    <location>
        <begin position="64"/>
        <end position="83"/>
    </location>
</feature>
<protein>
    <recommendedName>
        <fullName evidence="12">Calcium-transporting ATPase</fullName>
        <ecNumber evidence="12">7.2.2.10</ecNumber>
    </recommendedName>
</protein>
<comment type="function">
    <text evidence="12">Catalyzes the hydrolysis of ATP coupled with the transport of calcium.</text>
</comment>
<dbReference type="NCBIfam" id="TIGR01494">
    <property type="entry name" value="ATPase_P-type"/>
    <property type="match status" value="2"/>
</dbReference>
<dbReference type="PRINTS" id="PR00119">
    <property type="entry name" value="CATATPASE"/>
</dbReference>
<dbReference type="PANTHER" id="PTHR24093">
    <property type="entry name" value="CATION TRANSPORTING ATPASE"/>
    <property type="match status" value="1"/>
</dbReference>
<dbReference type="InterPro" id="IPR006068">
    <property type="entry name" value="ATPase_P-typ_cation-transptr_C"/>
</dbReference>
<dbReference type="AlphaFoldDB" id="A0AAD5T4U6"/>
<keyword evidence="7" id="KW-0460">Magnesium</keyword>
<feature type="domain" description="Cation-transporting P-type ATPase C-terminal" evidence="14">
    <location>
        <begin position="808"/>
        <end position="978"/>
    </location>
</feature>
<evidence type="ECO:0000256" key="12">
    <source>
        <dbReference type="RuleBase" id="RU361146"/>
    </source>
</evidence>
<evidence type="ECO:0000256" key="1">
    <source>
        <dbReference type="ARBA" id="ARBA00004127"/>
    </source>
</evidence>
<dbReference type="SUPFAM" id="SSF81665">
    <property type="entry name" value="Calcium ATPase, transmembrane domain M"/>
    <property type="match status" value="1"/>
</dbReference>
<comment type="similarity">
    <text evidence="12">Belongs to the cation transport ATPase (P-type) (TC 3.A.3) family.</text>
</comment>
<evidence type="ECO:0000256" key="8">
    <source>
        <dbReference type="ARBA" id="ARBA00022967"/>
    </source>
</evidence>
<dbReference type="PRINTS" id="PR00121">
    <property type="entry name" value="NAKATPASE"/>
</dbReference>
<feature type="transmembrane region" description="Helical" evidence="12">
    <location>
        <begin position="927"/>
        <end position="952"/>
    </location>
</feature>
<evidence type="ECO:0000256" key="3">
    <source>
        <dbReference type="ARBA" id="ARBA00022692"/>
    </source>
</evidence>
<dbReference type="Gene3D" id="3.40.1110.10">
    <property type="entry name" value="Calcium-transporting ATPase, cytoplasmic domain N"/>
    <property type="match status" value="1"/>
</dbReference>
<dbReference type="SUPFAM" id="SSF56784">
    <property type="entry name" value="HAD-like"/>
    <property type="match status" value="1"/>
</dbReference>
<comment type="caution">
    <text evidence="15">The sequence shown here is derived from an EMBL/GenBank/DDBJ whole genome shotgun (WGS) entry which is preliminary data.</text>
</comment>
<dbReference type="Gene3D" id="3.40.50.1000">
    <property type="entry name" value="HAD superfamily/HAD-like"/>
    <property type="match status" value="1"/>
</dbReference>